<feature type="domain" description="PTS EIIA type-4" evidence="6">
    <location>
        <begin position="1"/>
        <end position="133"/>
    </location>
</feature>
<dbReference type="GO" id="GO:0016020">
    <property type="term" value="C:membrane"/>
    <property type="evidence" value="ECO:0007669"/>
    <property type="project" value="InterPro"/>
</dbReference>
<proteinExistence type="predicted"/>
<dbReference type="EC" id="2.7.1.121" evidence="3"/>
<dbReference type="GO" id="GO:0009401">
    <property type="term" value="P:phosphoenolpyruvate-dependent sugar phosphotransferase system"/>
    <property type="evidence" value="ECO:0007669"/>
    <property type="project" value="InterPro"/>
</dbReference>
<dbReference type="SUPFAM" id="SSF53062">
    <property type="entry name" value="PTS system fructose IIA component-like"/>
    <property type="match status" value="1"/>
</dbReference>
<dbReference type="Gene3D" id="3.40.50.510">
    <property type="entry name" value="Phosphotransferase system, mannose-type IIA component"/>
    <property type="match status" value="1"/>
</dbReference>
<dbReference type="InterPro" id="IPR036662">
    <property type="entry name" value="PTS_EIIA_man-typ_sf"/>
</dbReference>
<sequence length="134" mass="13565">MIGIVVASHSAPLAEAARELALQMVAKNPPTLELAAGTADGGLGTDAEKIVDAVQRADSGDGVVVLMDLGSAVMSAEMAVEMLDPELAERTQLSPAPLVEGLVVAAVTAASGADLDRVDSEARGGLRPKEKHLG</sequence>
<evidence type="ECO:0000313" key="8">
    <source>
        <dbReference type="Proteomes" id="UP000053171"/>
    </source>
</evidence>
<dbReference type="RefSeq" id="WP_055684633.1">
    <property type="nucleotide sequence ID" value="NZ_LJBJ02000002.1"/>
</dbReference>
<evidence type="ECO:0000256" key="3">
    <source>
        <dbReference type="ARBA" id="ARBA00012095"/>
    </source>
</evidence>
<gene>
    <name evidence="7" type="ORF">AN277_0202260</name>
</gene>
<comment type="function">
    <text evidence="2">Component of the dihydroxyacetone kinase complex, which is responsible for the phosphoenolpyruvate (PEP)-dependent phosphorylation of dihydroxyacetone. DhaM serves as the phosphoryl donor. Is phosphorylated by phosphoenolpyruvate in an EI- and HPr-dependent reaction, and a phosphorelay system on histidine residues finally leads to phosphoryl transfer to DhaL and dihydroxyacetone.</text>
</comment>
<comment type="subunit">
    <text evidence="5">Homodimer. The dihydroxyacetone kinase complex is composed of a homodimer of DhaM, a homodimer of DhaK and the subunit DhaL.</text>
</comment>
<dbReference type="GO" id="GO:0019563">
    <property type="term" value="P:glycerol catabolic process"/>
    <property type="evidence" value="ECO:0007669"/>
    <property type="project" value="InterPro"/>
</dbReference>
<dbReference type="AlphaFoldDB" id="A0A199NVY5"/>
<evidence type="ECO:0000313" key="7">
    <source>
        <dbReference type="EMBL" id="OAX52788.1"/>
    </source>
</evidence>
<organism evidence="7 8">
    <name type="scientific">Rothia kristinae</name>
    <dbReference type="NCBI Taxonomy" id="37923"/>
    <lineage>
        <taxon>Bacteria</taxon>
        <taxon>Bacillati</taxon>
        <taxon>Actinomycetota</taxon>
        <taxon>Actinomycetes</taxon>
        <taxon>Micrococcales</taxon>
        <taxon>Micrococcaceae</taxon>
        <taxon>Rothia</taxon>
    </lineage>
</organism>
<accession>A0A199NVY5</accession>
<dbReference type="Proteomes" id="UP000053171">
    <property type="component" value="Unassembled WGS sequence"/>
</dbReference>
<name>A0A199NVY5_9MICC</name>
<keyword evidence="8" id="KW-1185">Reference proteome</keyword>
<evidence type="ECO:0000256" key="1">
    <source>
        <dbReference type="ARBA" id="ARBA00001113"/>
    </source>
</evidence>
<comment type="caution">
    <text evidence="7">The sequence shown here is derived from an EMBL/GenBank/DDBJ whole genome shotgun (WGS) entry which is preliminary data.</text>
</comment>
<dbReference type="PANTHER" id="PTHR38594">
    <property type="entry name" value="PEP-DEPENDENT DIHYDROXYACETONE KINASE, PHOSPHORYL DONOR SUBUNIT DHAM"/>
    <property type="match status" value="1"/>
</dbReference>
<comment type="catalytic activity">
    <reaction evidence="1">
        <text>dihydroxyacetone + phosphoenolpyruvate = dihydroxyacetone phosphate + pyruvate</text>
        <dbReference type="Rhea" id="RHEA:18381"/>
        <dbReference type="ChEBI" id="CHEBI:15361"/>
        <dbReference type="ChEBI" id="CHEBI:16016"/>
        <dbReference type="ChEBI" id="CHEBI:57642"/>
        <dbReference type="ChEBI" id="CHEBI:58702"/>
        <dbReference type="EC" id="2.7.1.121"/>
    </reaction>
</comment>
<dbReference type="InterPro" id="IPR039643">
    <property type="entry name" value="DhaM"/>
</dbReference>
<keyword evidence="4" id="KW-0808">Transferase</keyword>
<evidence type="ECO:0000259" key="6">
    <source>
        <dbReference type="PROSITE" id="PS51096"/>
    </source>
</evidence>
<protein>
    <recommendedName>
        <fullName evidence="3">phosphoenolpyruvate--glycerone phosphotransferase</fullName>
        <ecNumber evidence="3">2.7.1.121</ecNumber>
    </recommendedName>
</protein>
<reference evidence="7" key="1">
    <citation type="submission" date="2016-06" db="EMBL/GenBank/DDBJ databases">
        <title>Identification of putative biosynthetic pathways for the production of bioactive secondary metabolites by the marine actinomycete Kocuria kristinae RUTW2-3.</title>
        <authorList>
            <person name="Waterworth S.C."/>
            <person name="Walmsley T.A."/>
            <person name="Matongo T."/>
            <person name="Davies-Coleman M.T."/>
            <person name="Dorrington R.A."/>
        </authorList>
    </citation>
    <scope>NUCLEOTIDE SEQUENCE [LARGE SCALE GENOMIC DNA]</scope>
    <source>
        <strain evidence="7">RUTW2-3</strain>
    </source>
</reference>
<dbReference type="PROSITE" id="PS51096">
    <property type="entry name" value="PTS_EIIA_TYPE_4"/>
    <property type="match status" value="1"/>
</dbReference>
<evidence type="ECO:0000256" key="4">
    <source>
        <dbReference type="ARBA" id="ARBA00022679"/>
    </source>
</evidence>
<dbReference type="Pfam" id="PF03610">
    <property type="entry name" value="EIIA-man"/>
    <property type="match status" value="1"/>
</dbReference>
<dbReference type="InterPro" id="IPR012844">
    <property type="entry name" value="DhaM_N"/>
</dbReference>
<dbReference type="EMBL" id="LJBJ02000002">
    <property type="protein sequence ID" value="OAX52788.1"/>
    <property type="molecule type" value="Genomic_DNA"/>
</dbReference>
<keyword evidence="7" id="KW-0418">Kinase</keyword>
<dbReference type="NCBIfam" id="TIGR02364">
    <property type="entry name" value="dha_pts"/>
    <property type="match status" value="1"/>
</dbReference>
<evidence type="ECO:0000256" key="5">
    <source>
        <dbReference type="ARBA" id="ARBA00046577"/>
    </source>
</evidence>
<evidence type="ECO:0000256" key="2">
    <source>
        <dbReference type="ARBA" id="ARBA00002788"/>
    </source>
</evidence>
<dbReference type="GO" id="GO:0047324">
    <property type="term" value="F:phosphoenolpyruvate-glycerone phosphotransferase activity"/>
    <property type="evidence" value="ECO:0007669"/>
    <property type="project" value="UniProtKB-EC"/>
</dbReference>
<dbReference type="PANTHER" id="PTHR38594:SF1">
    <property type="entry name" value="PEP-DEPENDENT DIHYDROXYACETONE KINASE, PHOSPHORYL DONOR SUBUNIT DHAM"/>
    <property type="match status" value="1"/>
</dbReference>
<dbReference type="InterPro" id="IPR004701">
    <property type="entry name" value="PTS_EIIA_man-typ"/>
</dbReference>